<protein>
    <submittedName>
        <fullName evidence="1">Uncharacterized protein</fullName>
    </submittedName>
</protein>
<proteinExistence type="predicted"/>
<dbReference type="EMBL" id="ML208261">
    <property type="protein sequence ID" value="TFK76131.1"/>
    <property type="molecule type" value="Genomic_DNA"/>
</dbReference>
<accession>A0ACD3BE89</accession>
<gene>
    <name evidence="1" type="ORF">BDN72DRAFT_954642</name>
</gene>
<sequence length="482" mass="52626">MTSVRRSSSLRILSFGSSKRATSPGPPSPTFSEATQPSQMGFGADGPNKIITRADLKTSLLAFEELINTSANYRAALLTMSKATAAFADAMEKCSSLKGPSYETGSRLQASSGLHHLMGNHYHVLAEALDKNFEKPLHQHLDTYRATVNERSAAYDRALKEKSQTIRLTEMRNLNRKQRNLQSFREALAMLQRQVDELDELKAAHYQSIMEHEEEVWDAVQGKVCVMVRSTLDVFDKFTAKASDPVIEPMLQSVPDPFDAYGPPKAENQIFSILAPLSIMPSVHHSSTSPSPLTSTPERDGIEGLPTISNKNNSWLPSANTGLTFPSEAAEWATFSSPTSSPPKSTSPPTPTFLHRRQTTSPVITHTFNQQRNAENKLRSVLSVIDESRPRHDLEDPSDASASSSLANANGKHPQSIAIDSDASPNDVSDSSQGNQSHDDSDDAQLTPRHSMVNPEKPPVPPDLDTASISTITDSVRPSIST</sequence>
<dbReference type="Proteomes" id="UP000308600">
    <property type="component" value="Unassembled WGS sequence"/>
</dbReference>
<reference evidence="1 2" key="1">
    <citation type="journal article" date="2019" name="Nat. Ecol. Evol.">
        <title>Megaphylogeny resolves global patterns of mushroom evolution.</title>
        <authorList>
            <person name="Varga T."/>
            <person name="Krizsan K."/>
            <person name="Foldi C."/>
            <person name="Dima B."/>
            <person name="Sanchez-Garcia M."/>
            <person name="Sanchez-Ramirez S."/>
            <person name="Szollosi G.J."/>
            <person name="Szarkandi J.G."/>
            <person name="Papp V."/>
            <person name="Albert L."/>
            <person name="Andreopoulos W."/>
            <person name="Angelini C."/>
            <person name="Antonin V."/>
            <person name="Barry K.W."/>
            <person name="Bougher N.L."/>
            <person name="Buchanan P."/>
            <person name="Buyck B."/>
            <person name="Bense V."/>
            <person name="Catcheside P."/>
            <person name="Chovatia M."/>
            <person name="Cooper J."/>
            <person name="Damon W."/>
            <person name="Desjardin D."/>
            <person name="Finy P."/>
            <person name="Geml J."/>
            <person name="Haridas S."/>
            <person name="Hughes K."/>
            <person name="Justo A."/>
            <person name="Karasinski D."/>
            <person name="Kautmanova I."/>
            <person name="Kiss B."/>
            <person name="Kocsube S."/>
            <person name="Kotiranta H."/>
            <person name="LaButti K.M."/>
            <person name="Lechner B.E."/>
            <person name="Liimatainen K."/>
            <person name="Lipzen A."/>
            <person name="Lukacs Z."/>
            <person name="Mihaltcheva S."/>
            <person name="Morgado L.N."/>
            <person name="Niskanen T."/>
            <person name="Noordeloos M.E."/>
            <person name="Ohm R.A."/>
            <person name="Ortiz-Santana B."/>
            <person name="Ovrebo C."/>
            <person name="Racz N."/>
            <person name="Riley R."/>
            <person name="Savchenko A."/>
            <person name="Shiryaev A."/>
            <person name="Soop K."/>
            <person name="Spirin V."/>
            <person name="Szebenyi C."/>
            <person name="Tomsovsky M."/>
            <person name="Tulloss R.E."/>
            <person name="Uehling J."/>
            <person name="Grigoriev I.V."/>
            <person name="Vagvolgyi C."/>
            <person name="Papp T."/>
            <person name="Martin F.M."/>
            <person name="Miettinen O."/>
            <person name="Hibbett D.S."/>
            <person name="Nagy L.G."/>
        </authorList>
    </citation>
    <scope>NUCLEOTIDE SEQUENCE [LARGE SCALE GENOMIC DNA]</scope>
    <source>
        <strain evidence="1 2">NL-1719</strain>
    </source>
</reference>
<organism evidence="1 2">
    <name type="scientific">Pluteus cervinus</name>
    <dbReference type="NCBI Taxonomy" id="181527"/>
    <lineage>
        <taxon>Eukaryota</taxon>
        <taxon>Fungi</taxon>
        <taxon>Dikarya</taxon>
        <taxon>Basidiomycota</taxon>
        <taxon>Agaricomycotina</taxon>
        <taxon>Agaricomycetes</taxon>
        <taxon>Agaricomycetidae</taxon>
        <taxon>Agaricales</taxon>
        <taxon>Pluteineae</taxon>
        <taxon>Pluteaceae</taxon>
        <taxon>Pluteus</taxon>
    </lineage>
</organism>
<name>A0ACD3BE89_9AGAR</name>
<keyword evidence="2" id="KW-1185">Reference proteome</keyword>
<evidence type="ECO:0000313" key="1">
    <source>
        <dbReference type="EMBL" id="TFK76131.1"/>
    </source>
</evidence>
<evidence type="ECO:0000313" key="2">
    <source>
        <dbReference type="Proteomes" id="UP000308600"/>
    </source>
</evidence>